<dbReference type="HOGENOM" id="CLU_013259_0_1_1"/>
<evidence type="ECO:0000313" key="9">
    <source>
        <dbReference type="EMBL" id="EPE04595.1"/>
    </source>
</evidence>
<keyword evidence="5" id="KW-0508">mRNA splicing</keyword>
<keyword evidence="10" id="KW-1185">Reference proteome</keyword>
<accession>S3CV22</accession>
<dbReference type="Pfam" id="PF01805">
    <property type="entry name" value="Surp"/>
    <property type="match status" value="2"/>
</dbReference>
<evidence type="ECO:0000313" key="10">
    <source>
        <dbReference type="Proteomes" id="UP000016923"/>
    </source>
</evidence>
<keyword evidence="3" id="KW-0747">Spliceosome</keyword>
<dbReference type="STRING" id="1262450.S3CV22"/>
<keyword evidence="2" id="KW-0507">mRNA processing</keyword>
<evidence type="ECO:0000256" key="1">
    <source>
        <dbReference type="ARBA" id="ARBA00004123"/>
    </source>
</evidence>
<dbReference type="OrthoDB" id="447637at2759"/>
<feature type="domain" description="SURP motif" evidence="8">
    <location>
        <begin position="143"/>
        <end position="185"/>
    </location>
</feature>
<dbReference type="GO" id="GO:0071013">
    <property type="term" value="C:catalytic step 2 spliceosome"/>
    <property type="evidence" value="ECO:0007669"/>
    <property type="project" value="TreeGrafter"/>
</dbReference>
<dbReference type="PROSITE" id="PS50128">
    <property type="entry name" value="SURP"/>
    <property type="match status" value="2"/>
</dbReference>
<feature type="domain" description="SURP motif" evidence="8">
    <location>
        <begin position="38"/>
        <end position="81"/>
    </location>
</feature>
<evidence type="ECO:0000256" key="4">
    <source>
        <dbReference type="ARBA" id="ARBA00022737"/>
    </source>
</evidence>
<organism evidence="9 10">
    <name type="scientific">Ophiostoma piceae (strain UAMH 11346)</name>
    <name type="common">Sap stain fungus</name>
    <dbReference type="NCBI Taxonomy" id="1262450"/>
    <lineage>
        <taxon>Eukaryota</taxon>
        <taxon>Fungi</taxon>
        <taxon>Dikarya</taxon>
        <taxon>Ascomycota</taxon>
        <taxon>Pezizomycotina</taxon>
        <taxon>Sordariomycetes</taxon>
        <taxon>Sordariomycetidae</taxon>
        <taxon>Ophiostomatales</taxon>
        <taxon>Ophiostomataceae</taxon>
        <taxon>Ophiostoma</taxon>
    </lineage>
</organism>
<dbReference type="SMART" id="SM00648">
    <property type="entry name" value="SWAP"/>
    <property type="match status" value="2"/>
</dbReference>
<dbReference type="FunFam" id="1.10.10.790:FF:000015">
    <property type="entry name" value="Splicing factor 3A subunit 1"/>
    <property type="match status" value="1"/>
</dbReference>
<evidence type="ECO:0000256" key="2">
    <source>
        <dbReference type="ARBA" id="ARBA00022664"/>
    </source>
</evidence>
<proteinExistence type="predicted"/>
<dbReference type="GO" id="GO:0000381">
    <property type="term" value="P:regulation of alternative mRNA splicing, via spliceosome"/>
    <property type="evidence" value="ECO:0007669"/>
    <property type="project" value="TreeGrafter"/>
</dbReference>
<feature type="compositionally biased region" description="Basic and acidic residues" evidence="7">
    <location>
        <begin position="208"/>
        <end position="227"/>
    </location>
</feature>
<evidence type="ECO:0000259" key="8">
    <source>
        <dbReference type="PROSITE" id="PS50128"/>
    </source>
</evidence>
<dbReference type="FunFam" id="1.10.10.790:FF:000001">
    <property type="entry name" value="Splicing factor 3a, subunit 1"/>
    <property type="match status" value="1"/>
</dbReference>
<gene>
    <name evidence="9" type="ORF">F503_03657</name>
</gene>
<dbReference type="GO" id="GO:0003723">
    <property type="term" value="F:RNA binding"/>
    <property type="evidence" value="ECO:0007669"/>
    <property type="project" value="InterPro"/>
</dbReference>
<dbReference type="eggNOG" id="KOG0007">
    <property type="taxonomic scope" value="Eukaryota"/>
</dbReference>
<name>S3CV22_OPHP1</name>
<keyword evidence="4" id="KW-0677">Repeat</keyword>
<keyword evidence="6" id="KW-0539">Nucleus</keyword>
<feature type="region of interest" description="Disordered" evidence="7">
    <location>
        <begin position="206"/>
        <end position="230"/>
    </location>
</feature>
<protein>
    <submittedName>
        <fullName evidence="9">Pre-mrna-splicing factor sap114</fullName>
    </submittedName>
</protein>
<dbReference type="InterPro" id="IPR035967">
    <property type="entry name" value="SWAP/Surp_sf"/>
</dbReference>
<dbReference type="InterPro" id="IPR045146">
    <property type="entry name" value="SF3A1"/>
</dbReference>
<dbReference type="SUPFAM" id="SSF109905">
    <property type="entry name" value="Surp module (SWAP domain)"/>
    <property type="match status" value="2"/>
</dbReference>
<dbReference type="Proteomes" id="UP000016923">
    <property type="component" value="Unassembled WGS sequence"/>
</dbReference>
<dbReference type="EMBL" id="KE148160">
    <property type="protein sequence ID" value="EPE04595.1"/>
    <property type="molecule type" value="Genomic_DNA"/>
</dbReference>
<evidence type="ECO:0000256" key="5">
    <source>
        <dbReference type="ARBA" id="ARBA00023187"/>
    </source>
</evidence>
<dbReference type="VEuPathDB" id="FungiDB:F503_03657"/>
<dbReference type="InterPro" id="IPR022030">
    <property type="entry name" value="SF3A1_dom"/>
</dbReference>
<dbReference type="AlphaFoldDB" id="S3CV22"/>
<evidence type="ECO:0000256" key="7">
    <source>
        <dbReference type="SAM" id="MobiDB-lite"/>
    </source>
</evidence>
<dbReference type="PANTHER" id="PTHR15316:SF1">
    <property type="entry name" value="SPLICING FACTOR 3A SUBUNIT 1"/>
    <property type="match status" value="1"/>
</dbReference>
<evidence type="ECO:0000256" key="6">
    <source>
        <dbReference type="ARBA" id="ARBA00023242"/>
    </source>
</evidence>
<comment type="subcellular location">
    <subcellularLocation>
        <location evidence="1">Nucleus</location>
    </subcellularLocation>
</comment>
<sequence>MADNAALSAAVAAATATLDRIKPPAGVIMPPPGEMREVIEKTAGYAVRGGAGIEARLRENHSNNPKFSFVTNPDDAFHAFYEWRKEEYKAGRVTSVAAGRVADAQQPAGSGAAVAEAPKGPEKPPDFDFSARLPIMNAKDLDMLRLAASFVAVHGRQFMTTLLQREMNNPQFQFLRPSHSLHNYFQRMVDQYAMINKDLSVVEGAESTGDKDAAGDKDSDKDSKTTPETRLATLRKNADDRYTILLRAKQRIAYLEWEETQRRKEEHERVVAKEELSRIDWANFTVLETIVFSDADDSAQLPPPTSLNDLQYASLEEKSKMSMAASHMIEEAFPF</sequence>
<dbReference type="InterPro" id="IPR000061">
    <property type="entry name" value="Surp"/>
</dbReference>
<dbReference type="Gene3D" id="1.10.10.790">
    <property type="entry name" value="Surp module"/>
    <property type="match status" value="2"/>
</dbReference>
<dbReference type="Pfam" id="PF12230">
    <property type="entry name" value="PRP21_like_P"/>
    <property type="match status" value="1"/>
</dbReference>
<dbReference type="GO" id="GO:0071004">
    <property type="term" value="C:U2-type prespliceosome"/>
    <property type="evidence" value="ECO:0007669"/>
    <property type="project" value="TreeGrafter"/>
</dbReference>
<reference evidence="9 10" key="1">
    <citation type="journal article" date="2013" name="BMC Genomics">
        <title>The genome and transcriptome of the pine saprophyte Ophiostoma piceae, and a comparison with the bark beetle-associated pine pathogen Grosmannia clavigera.</title>
        <authorList>
            <person name="Haridas S."/>
            <person name="Wang Y."/>
            <person name="Lim L."/>
            <person name="Massoumi Alamouti S."/>
            <person name="Jackman S."/>
            <person name="Docking R."/>
            <person name="Robertson G."/>
            <person name="Birol I."/>
            <person name="Bohlmann J."/>
            <person name="Breuil C."/>
        </authorList>
    </citation>
    <scope>NUCLEOTIDE SEQUENCE [LARGE SCALE GENOMIC DNA]</scope>
    <source>
        <strain evidence="9 10">UAMH 11346</strain>
    </source>
</reference>
<evidence type="ECO:0000256" key="3">
    <source>
        <dbReference type="ARBA" id="ARBA00022728"/>
    </source>
</evidence>
<feature type="region of interest" description="Disordered" evidence="7">
    <location>
        <begin position="104"/>
        <end position="123"/>
    </location>
</feature>
<dbReference type="OMA" id="RIAYLEW"/>
<dbReference type="GO" id="GO:0005686">
    <property type="term" value="C:U2 snRNP"/>
    <property type="evidence" value="ECO:0007669"/>
    <property type="project" value="TreeGrafter"/>
</dbReference>
<dbReference type="PANTHER" id="PTHR15316">
    <property type="entry name" value="SPLICEOSOME ASSOCIATED PROTEIN 114/SWAP SPLICING FACTOR-RELATED"/>
    <property type="match status" value="1"/>
</dbReference>
<dbReference type="GO" id="GO:0045292">
    <property type="term" value="P:mRNA cis splicing, via spliceosome"/>
    <property type="evidence" value="ECO:0007669"/>
    <property type="project" value="InterPro"/>
</dbReference>